<accession>A0ACB9WV48</accession>
<name>A0ACB9WV48_CHAAC</name>
<keyword evidence="2" id="KW-1185">Reference proteome</keyword>
<comment type="caution">
    <text evidence="1">The sequence shown here is derived from an EMBL/GenBank/DDBJ whole genome shotgun (WGS) entry which is preliminary data.</text>
</comment>
<protein>
    <submittedName>
        <fullName evidence="1">Uncharacterized protein</fullName>
    </submittedName>
</protein>
<reference evidence="1" key="1">
    <citation type="submission" date="2022-05" db="EMBL/GenBank/DDBJ databases">
        <title>Chromosome-level genome of Chaenocephalus aceratus.</title>
        <authorList>
            <person name="Park H."/>
        </authorList>
    </citation>
    <scope>NUCLEOTIDE SEQUENCE</scope>
    <source>
        <strain evidence="1">KU_202001</strain>
    </source>
</reference>
<proteinExistence type="predicted"/>
<evidence type="ECO:0000313" key="2">
    <source>
        <dbReference type="Proteomes" id="UP001057452"/>
    </source>
</evidence>
<gene>
    <name evidence="1" type="ORF">KUCAC02_010972</name>
</gene>
<evidence type="ECO:0000313" key="1">
    <source>
        <dbReference type="EMBL" id="KAI4817587.1"/>
    </source>
</evidence>
<dbReference type="Proteomes" id="UP001057452">
    <property type="component" value="Chromosome 11"/>
</dbReference>
<sequence length="101" mass="11860">MLSYHPRMFTSALGPFPRSTWIHPHVPRDNFDRVCEIIWKRAKEGQSSPEIQLDKTFKARDITQSHRGRPELSCRLRYHKHPVSQRTVCYASLLDSRQDGV</sequence>
<organism evidence="1 2">
    <name type="scientific">Chaenocephalus aceratus</name>
    <name type="common">Blackfin icefish</name>
    <name type="synonym">Chaenichthys aceratus</name>
    <dbReference type="NCBI Taxonomy" id="36190"/>
    <lineage>
        <taxon>Eukaryota</taxon>
        <taxon>Metazoa</taxon>
        <taxon>Chordata</taxon>
        <taxon>Craniata</taxon>
        <taxon>Vertebrata</taxon>
        <taxon>Euteleostomi</taxon>
        <taxon>Actinopterygii</taxon>
        <taxon>Neopterygii</taxon>
        <taxon>Teleostei</taxon>
        <taxon>Neoteleostei</taxon>
        <taxon>Acanthomorphata</taxon>
        <taxon>Eupercaria</taxon>
        <taxon>Perciformes</taxon>
        <taxon>Notothenioidei</taxon>
        <taxon>Channichthyidae</taxon>
        <taxon>Chaenocephalus</taxon>
    </lineage>
</organism>
<dbReference type="EMBL" id="CM043795">
    <property type="protein sequence ID" value="KAI4817587.1"/>
    <property type="molecule type" value="Genomic_DNA"/>
</dbReference>